<sequence length="955" mass="109140">MERRHLLTSLEKTHVAMQNCQNRLSLDRKRSQEKEQGSKQEMTSHSVSPSRQPLAKGHACDLTQMKEDKLASRLPEIRVDAPAFLRNVNRTSMHSLKVAHLPWVTVKVKAPPKQKCVEIQLDEALDNLHNMTTERDSLAQQMRVSQEQAASEQMYLIQRVKDLQGTIHELDQERYDFRSKQAVKDEQVLGLESQIHTCGSKLAIAEEELKKSDTECSALRELKIKMDSAISESQLRLMAKDRELQKVLDRNKYLEERNDSLFEQVDGVREEVSTLQSVTFQLSQDKNALQEQLERKAQLDKQALQRKVEGSSQEVELLHSKLQEYMTERSQKNILFSSKEEVIKSLQLRVQELEMSTEGVQQTVSERNTELETVRKKLTITEEALDTVVREKDATIQENADLRDDLDKVQLDNQALQRKVEGSSQEVELLQKKLKDCINESSCSKILLTSKEEVIEHLEGIVKELNSSAMSLQQEVNRGNRELVAIQRELSNTVENLDIVEMEKEGTLQENTDLRKYLVKAQSENQALQRKVEGSSEEVELLQKKLQDHMAESSCSKILLSSDEEVIGSLRLTVEELETSGKSLQQEVDRESRELKTIQRKLKDTEENLESVVSEKGATLEAHTTLRDGHDRVQLDNHALQRKVDGSSKDVEILQKKLHAYITESARTSILLSCKEEVNELLQLRVQQLETSAKSLQQDVRKRDRKLDAIQTTRRNKMDDVVRAIPQANTPTQIDLDKIQLENQALQHKVEGSSQEVDILQKKLCNFVSKTFCVNDQLSLKEDVIENLQLTVKEREMSVKSLQQEVNRGNRELEFTQKRLSNTEEILSAVMQEKGTMLKENLDLRDDLHKVQSDNQALQRKVEGSSQEVELLQLDLQDSSTDVNSLQTWVSSSEAAIARLLQIFEELQPSAVSLQQEVNRGNRELDTVRTESVNTNVDLGALVQETTLQESSADR</sequence>
<feature type="compositionally biased region" description="Basic and acidic residues" evidence="6">
    <location>
        <begin position="25"/>
        <end position="38"/>
    </location>
</feature>
<evidence type="ECO:0000256" key="3">
    <source>
        <dbReference type="ARBA" id="ARBA00023212"/>
    </source>
</evidence>
<evidence type="ECO:0000256" key="6">
    <source>
        <dbReference type="SAM" id="MobiDB-lite"/>
    </source>
</evidence>
<accession>A0AAD7RDV6</accession>
<dbReference type="PANTHER" id="PTHR20544">
    <property type="entry name" value="CENTROSOMAL PROTEIN CEP135"/>
    <property type="match status" value="1"/>
</dbReference>
<evidence type="ECO:0000256" key="2">
    <source>
        <dbReference type="ARBA" id="ARBA00022490"/>
    </source>
</evidence>
<feature type="coiled-coil region" evidence="5">
    <location>
        <begin position="679"/>
        <end position="706"/>
    </location>
</feature>
<feature type="coiled-coil region" evidence="5">
    <location>
        <begin position="736"/>
        <end position="875"/>
    </location>
</feature>
<reference evidence="7" key="1">
    <citation type="journal article" date="2023" name="Science">
        <title>Genome structures resolve the early diversification of teleost fishes.</title>
        <authorList>
            <person name="Parey E."/>
            <person name="Louis A."/>
            <person name="Montfort J."/>
            <person name="Bouchez O."/>
            <person name="Roques C."/>
            <person name="Iampietro C."/>
            <person name="Lluch J."/>
            <person name="Castinel A."/>
            <person name="Donnadieu C."/>
            <person name="Desvignes T."/>
            <person name="Floi Bucao C."/>
            <person name="Jouanno E."/>
            <person name="Wen M."/>
            <person name="Mejri S."/>
            <person name="Dirks R."/>
            <person name="Jansen H."/>
            <person name="Henkel C."/>
            <person name="Chen W.J."/>
            <person name="Zahm M."/>
            <person name="Cabau C."/>
            <person name="Klopp C."/>
            <person name="Thompson A.W."/>
            <person name="Robinson-Rechavi M."/>
            <person name="Braasch I."/>
            <person name="Lecointre G."/>
            <person name="Bobe J."/>
            <person name="Postlethwait J.H."/>
            <person name="Berthelot C."/>
            <person name="Roest Crollius H."/>
            <person name="Guiguen Y."/>
        </authorList>
    </citation>
    <scope>NUCLEOTIDE SEQUENCE</scope>
    <source>
        <strain evidence="7">NC1722</strain>
    </source>
</reference>
<evidence type="ECO:0000313" key="8">
    <source>
        <dbReference type="Proteomes" id="UP001221898"/>
    </source>
</evidence>
<dbReference type="InterPro" id="IPR051877">
    <property type="entry name" value="Centriole_BasalBody_StrucProt"/>
</dbReference>
<dbReference type="GO" id="GO:0005814">
    <property type="term" value="C:centriole"/>
    <property type="evidence" value="ECO:0007669"/>
    <property type="project" value="UniProtKB-SubCell"/>
</dbReference>
<comment type="subcellular location">
    <subcellularLocation>
        <location evidence="1">Cytoplasm</location>
        <location evidence="1">Cytoskeleton</location>
        <location evidence="1">Microtubule organizing center</location>
        <location evidence="1">Centrosome</location>
        <location evidence="1">Centriole</location>
    </subcellularLocation>
</comment>
<organism evidence="7 8">
    <name type="scientific">Aldrovandia affinis</name>
    <dbReference type="NCBI Taxonomy" id="143900"/>
    <lineage>
        <taxon>Eukaryota</taxon>
        <taxon>Metazoa</taxon>
        <taxon>Chordata</taxon>
        <taxon>Craniata</taxon>
        <taxon>Vertebrata</taxon>
        <taxon>Euteleostomi</taxon>
        <taxon>Actinopterygii</taxon>
        <taxon>Neopterygii</taxon>
        <taxon>Teleostei</taxon>
        <taxon>Notacanthiformes</taxon>
        <taxon>Halosauridae</taxon>
        <taxon>Aldrovandia</taxon>
    </lineage>
</organism>
<evidence type="ECO:0000256" key="4">
    <source>
        <dbReference type="ARBA" id="ARBA00038123"/>
    </source>
</evidence>
<keyword evidence="2" id="KW-0963">Cytoplasm</keyword>
<feature type="region of interest" description="Disordered" evidence="6">
    <location>
        <begin position="21"/>
        <end position="57"/>
    </location>
</feature>
<dbReference type="EMBL" id="JAINUG010000319">
    <property type="protein sequence ID" value="KAJ8378489.1"/>
    <property type="molecule type" value="Genomic_DNA"/>
</dbReference>
<feature type="coiled-coil region" evidence="5">
    <location>
        <begin position="202"/>
        <end position="302"/>
    </location>
</feature>
<keyword evidence="8" id="KW-1185">Reference proteome</keyword>
<name>A0AAD7RDV6_9TELE</name>
<dbReference type="AlphaFoldDB" id="A0AAD7RDV6"/>
<dbReference type="Proteomes" id="UP001221898">
    <property type="component" value="Unassembled WGS sequence"/>
</dbReference>
<feature type="coiled-coil region" evidence="5">
    <location>
        <begin position="392"/>
        <end position="615"/>
    </location>
</feature>
<keyword evidence="5" id="KW-0175">Coiled coil</keyword>
<evidence type="ECO:0000256" key="5">
    <source>
        <dbReference type="SAM" id="Coils"/>
    </source>
</evidence>
<feature type="compositionally biased region" description="Polar residues" evidence="6">
    <location>
        <begin position="39"/>
        <end position="51"/>
    </location>
</feature>
<comment type="similarity">
    <text evidence="4">Belongs to the CEP135/TSGA10 family.</text>
</comment>
<gene>
    <name evidence="7" type="ORF">AAFF_G00239530</name>
</gene>
<evidence type="ECO:0000313" key="7">
    <source>
        <dbReference type="EMBL" id="KAJ8378489.1"/>
    </source>
</evidence>
<keyword evidence="3" id="KW-0206">Cytoskeleton</keyword>
<proteinExistence type="inferred from homology"/>
<dbReference type="PANTHER" id="PTHR20544:SF0">
    <property type="entry name" value="NUCLEOPROTEIN TPR_MLP1 DOMAIN-CONTAINING PROTEIN"/>
    <property type="match status" value="1"/>
</dbReference>
<protein>
    <submittedName>
        <fullName evidence="7">Uncharacterized protein</fullName>
    </submittedName>
</protein>
<evidence type="ECO:0000256" key="1">
    <source>
        <dbReference type="ARBA" id="ARBA00004114"/>
    </source>
</evidence>
<comment type="caution">
    <text evidence="7">The sequence shown here is derived from an EMBL/GenBank/DDBJ whole genome shotgun (WGS) entry which is preliminary data.</text>
</comment>